<evidence type="ECO:0000313" key="4">
    <source>
        <dbReference type="Proteomes" id="UP001244297"/>
    </source>
</evidence>
<dbReference type="PANTHER" id="PTHR23028">
    <property type="entry name" value="ACETYLTRANSFERASE"/>
    <property type="match status" value="1"/>
</dbReference>
<dbReference type="InterPro" id="IPR002656">
    <property type="entry name" value="Acyl_transf_3_dom"/>
</dbReference>
<feature type="transmembrane region" description="Helical" evidence="1">
    <location>
        <begin position="235"/>
        <end position="253"/>
    </location>
</feature>
<dbReference type="EMBL" id="JAUFPT010000065">
    <property type="protein sequence ID" value="MDN3573011.1"/>
    <property type="molecule type" value="Genomic_DNA"/>
</dbReference>
<reference evidence="4" key="1">
    <citation type="journal article" date="2019" name="Int. J. Syst. Evol. Microbiol.">
        <title>The Global Catalogue of Microorganisms (GCM) 10K type strain sequencing project: providing services to taxonomists for standard genome sequencing and annotation.</title>
        <authorList>
            <consortium name="The Broad Institute Genomics Platform"/>
            <consortium name="The Broad Institute Genome Sequencing Center for Infectious Disease"/>
            <person name="Wu L."/>
            <person name="Ma J."/>
        </authorList>
    </citation>
    <scope>NUCLEOTIDE SEQUENCE [LARGE SCALE GENOMIC DNA]</scope>
    <source>
        <strain evidence="4">CECT 7806</strain>
    </source>
</reference>
<evidence type="ECO:0000259" key="2">
    <source>
        <dbReference type="Pfam" id="PF01757"/>
    </source>
</evidence>
<accession>A0ABT8AU47</accession>
<keyword evidence="3" id="KW-0808">Transferase</keyword>
<feature type="transmembrane region" description="Helical" evidence="1">
    <location>
        <begin position="12"/>
        <end position="31"/>
    </location>
</feature>
<keyword evidence="4" id="KW-1185">Reference proteome</keyword>
<feature type="transmembrane region" description="Helical" evidence="1">
    <location>
        <begin position="83"/>
        <end position="103"/>
    </location>
</feature>
<feature type="transmembrane region" description="Helical" evidence="1">
    <location>
        <begin position="146"/>
        <end position="163"/>
    </location>
</feature>
<feature type="transmembrane region" description="Helical" evidence="1">
    <location>
        <begin position="205"/>
        <end position="223"/>
    </location>
</feature>
<sequence length="376" mass="40242">MTSQREIKSLTGIRGVAACCVVAYHYLALGAGSGAAGAVLKHGYLAVDLFFVLSGYVMALTYGQDFRGGFEAPTYGRFLARRLARVYPLYAVTSVACLILYAVDRESRDLLPEPSWLAVGSNLLLVQAWGIGHSINGPGWSISTEFFAYVLFPCLVSVLIFGAARIAAVLAAIGAVGLCALAAVPDAAAQQTVRFGPLDLYMGETAFPLVRCAIEFCLGLLAWRLMTVSPLRRVAERGFVGDALAVAAILLLTRPDADVILVLLFIPLIMALAAGRGVAARILGSRPLHGLGILSYSIYLVHRPVLDHLKPPVLRMLEGWQIPHPHLLSAVILIPCTVLISAATFRLIEKPGRRLAHGIRFGRRTLAPAAVPGPQT</sequence>
<keyword evidence="1" id="KW-1133">Transmembrane helix</keyword>
<comment type="caution">
    <text evidence="3">The sequence shown here is derived from an EMBL/GenBank/DDBJ whole genome shotgun (WGS) entry which is preliminary data.</text>
</comment>
<feature type="transmembrane region" description="Helical" evidence="1">
    <location>
        <begin position="288"/>
        <end position="306"/>
    </location>
</feature>
<evidence type="ECO:0000313" key="3">
    <source>
        <dbReference type="EMBL" id="MDN3573011.1"/>
    </source>
</evidence>
<proteinExistence type="predicted"/>
<dbReference type="EC" id="2.3.-.-" evidence="3"/>
<feature type="transmembrane region" description="Helical" evidence="1">
    <location>
        <begin position="43"/>
        <end position="62"/>
    </location>
</feature>
<dbReference type="Proteomes" id="UP001244297">
    <property type="component" value="Unassembled WGS sequence"/>
</dbReference>
<gene>
    <name evidence="3" type="ORF">QWZ18_20575</name>
</gene>
<feature type="transmembrane region" description="Helical" evidence="1">
    <location>
        <begin position="168"/>
        <end position="185"/>
    </location>
</feature>
<dbReference type="PANTHER" id="PTHR23028:SF131">
    <property type="entry name" value="BLR2367 PROTEIN"/>
    <property type="match status" value="1"/>
</dbReference>
<organism evidence="3 4">
    <name type="scientific">Methylobacterium longum</name>
    <dbReference type="NCBI Taxonomy" id="767694"/>
    <lineage>
        <taxon>Bacteria</taxon>
        <taxon>Pseudomonadati</taxon>
        <taxon>Pseudomonadota</taxon>
        <taxon>Alphaproteobacteria</taxon>
        <taxon>Hyphomicrobiales</taxon>
        <taxon>Methylobacteriaceae</taxon>
        <taxon>Methylobacterium</taxon>
    </lineage>
</organism>
<feature type="transmembrane region" description="Helical" evidence="1">
    <location>
        <begin position="259"/>
        <end position="279"/>
    </location>
</feature>
<keyword evidence="1" id="KW-0472">Membrane</keyword>
<name>A0ABT8AU47_9HYPH</name>
<dbReference type="GO" id="GO:0016746">
    <property type="term" value="F:acyltransferase activity"/>
    <property type="evidence" value="ECO:0007669"/>
    <property type="project" value="UniProtKB-KW"/>
</dbReference>
<feature type="transmembrane region" description="Helical" evidence="1">
    <location>
        <begin position="326"/>
        <end position="348"/>
    </location>
</feature>
<keyword evidence="1" id="KW-0812">Transmembrane</keyword>
<evidence type="ECO:0000256" key="1">
    <source>
        <dbReference type="SAM" id="Phobius"/>
    </source>
</evidence>
<dbReference type="RefSeq" id="WP_238293622.1">
    <property type="nucleotide sequence ID" value="NZ_BPQS01000073.1"/>
</dbReference>
<protein>
    <submittedName>
        <fullName evidence="3">Acyltransferase</fullName>
        <ecNumber evidence="3">2.3.-.-</ecNumber>
    </submittedName>
</protein>
<keyword evidence="3" id="KW-0012">Acyltransferase</keyword>
<dbReference type="Pfam" id="PF01757">
    <property type="entry name" value="Acyl_transf_3"/>
    <property type="match status" value="1"/>
</dbReference>
<feature type="domain" description="Acyltransferase 3" evidence="2">
    <location>
        <begin position="8"/>
        <end position="344"/>
    </location>
</feature>
<dbReference type="InterPro" id="IPR050879">
    <property type="entry name" value="Acyltransferase_3"/>
</dbReference>